<evidence type="ECO:0000256" key="12">
    <source>
        <dbReference type="ARBA" id="ARBA00022989"/>
    </source>
</evidence>
<evidence type="ECO:0000256" key="11">
    <source>
        <dbReference type="ARBA" id="ARBA00022837"/>
    </source>
</evidence>
<dbReference type="EMBL" id="JANEYF010001955">
    <property type="protein sequence ID" value="KAJ8953789.1"/>
    <property type="molecule type" value="Genomic_DNA"/>
</dbReference>
<proteinExistence type="inferred from homology"/>
<comment type="caution">
    <text evidence="22">The sequence shown here is derived from an EMBL/GenBank/DDBJ whole genome shotgun (WGS) entry which is preliminary data.</text>
</comment>
<accession>A0AAV8YR00</accession>
<evidence type="ECO:0000256" key="3">
    <source>
        <dbReference type="ARBA" id="ARBA00010023"/>
    </source>
</evidence>
<feature type="region of interest" description="Disordered" evidence="20">
    <location>
        <begin position="155"/>
        <end position="175"/>
    </location>
</feature>
<dbReference type="PANTHER" id="PTHR13314:SF2">
    <property type="entry name" value="CALCIUM CHANNEL FLOWER HOMOLOG"/>
    <property type="match status" value="1"/>
</dbReference>
<dbReference type="GO" id="GO:0005768">
    <property type="term" value="C:endosome"/>
    <property type="evidence" value="ECO:0007669"/>
    <property type="project" value="UniProtKB-SubCell"/>
</dbReference>
<protein>
    <recommendedName>
        <fullName evidence="4">Calcium channel flower</fullName>
    </recommendedName>
</protein>
<keyword evidence="8" id="KW-0107">Calcium channel</keyword>
<keyword evidence="14 21" id="KW-0472">Membrane</keyword>
<keyword evidence="9 21" id="KW-0812">Transmembrane</keyword>
<comment type="subcellular location">
    <subcellularLocation>
        <location evidence="2">Cytoplasmic vesicle</location>
        <location evidence="2">Secretory vesicle</location>
        <location evidence="2">Synaptic vesicle membrane</location>
        <topology evidence="2">Multi-pass membrane protein</topology>
    </subcellularLocation>
    <subcellularLocation>
        <location evidence="1">Endosome</location>
    </subcellularLocation>
    <subcellularLocation>
        <location evidence="18">Presynaptic cell membrane</location>
    </subcellularLocation>
</comment>
<evidence type="ECO:0000256" key="19">
    <source>
        <dbReference type="ARBA" id="ARBA00046506"/>
    </source>
</evidence>
<name>A0AAV8YR00_9CUCU</name>
<feature type="compositionally biased region" description="Polar residues" evidence="20">
    <location>
        <begin position="160"/>
        <end position="170"/>
    </location>
</feature>
<evidence type="ECO:0000256" key="5">
    <source>
        <dbReference type="ARBA" id="ARBA00022448"/>
    </source>
</evidence>
<dbReference type="PANTHER" id="PTHR13314">
    <property type="entry name" value="CALCIUM CHANNEL FLOWER HOMOLOG"/>
    <property type="match status" value="1"/>
</dbReference>
<evidence type="ECO:0000256" key="16">
    <source>
        <dbReference type="ARBA" id="ARBA00023303"/>
    </source>
</evidence>
<dbReference type="Pfam" id="PF10233">
    <property type="entry name" value="Cg6151-P"/>
    <property type="match status" value="1"/>
</dbReference>
<evidence type="ECO:0000256" key="14">
    <source>
        <dbReference type="ARBA" id="ARBA00023136"/>
    </source>
</evidence>
<evidence type="ECO:0000256" key="15">
    <source>
        <dbReference type="ARBA" id="ARBA00023273"/>
    </source>
</evidence>
<evidence type="ECO:0000256" key="1">
    <source>
        <dbReference type="ARBA" id="ARBA00004177"/>
    </source>
</evidence>
<feature type="region of interest" description="Disordered" evidence="20">
    <location>
        <begin position="190"/>
        <end position="211"/>
    </location>
</feature>
<evidence type="ECO:0000256" key="2">
    <source>
        <dbReference type="ARBA" id="ARBA00004644"/>
    </source>
</evidence>
<keyword evidence="11" id="KW-0106">Calcium</keyword>
<comment type="subunit">
    <text evidence="19">Homomultimer. Associates with the dally/ magu complex.</text>
</comment>
<keyword evidence="16" id="KW-0407">Ion channel</keyword>
<evidence type="ECO:0000256" key="17">
    <source>
        <dbReference type="ARBA" id="ARBA00023329"/>
    </source>
</evidence>
<evidence type="ECO:0000256" key="21">
    <source>
        <dbReference type="SAM" id="Phobius"/>
    </source>
</evidence>
<sequence>MSFQDKISALMARPGQDPVAKDDVPWWMKFAGRGVGTVGGFIAIFLGVWNCVGIVTGNVSALTSGLWQIIAGFIVICCEAPCCCMFVDHVQRLSDFVEGRPYWNRALGYVILAIPPIIIGFGFSTLFGSGLIFTTGIIYGMMALGRKASRQDMAAAASPQMATSPSGLSQSDHHTTLMEDPDVATAEEMRQAAAVENSTTIPNPNPSMRSNLVANAQPISLTGAPVFDSNV</sequence>
<keyword evidence="6" id="KW-0109">Calcium transport</keyword>
<keyword evidence="17" id="KW-0968">Cytoplasmic vesicle</keyword>
<dbReference type="AlphaFoldDB" id="A0AAV8YR00"/>
<evidence type="ECO:0000256" key="6">
    <source>
        <dbReference type="ARBA" id="ARBA00022568"/>
    </source>
</evidence>
<evidence type="ECO:0000313" key="23">
    <source>
        <dbReference type="Proteomes" id="UP001162156"/>
    </source>
</evidence>
<dbReference type="GO" id="GO:0006897">
    <property type="term" value="P:endocytosis"/>
    <property type="evidence" value="ECO:0007669"/>
    <property type="project" value="UniProtKB-KW"/>
</dbReference>
<dbReference type="Proteomes" id="UP001162156">
    <property type="component" value="Unassembled WGS sequence"/>
</dbReference>
<feature type="transmembrane region" description="Helical" evidence="21">
    <location>
        <begin position="67"/>
        <end position="90"/>
    </location>
</feature>
<evidence type="ECO:0000256" key="8">
    <source>
        <dbReference type="ARBA" id="ARBA00022673"/>
    </source>
</evidence>
<evidence type="ECO:0000256" key="7">
    <source>
        <dbReference type="ARBA" id="ARBA00022583"/>
    </source>
</evidence>
<keyword evidence="12 21" id="KW-1133">Transmembrane helix</keyword>
<feature type="compositionally biased region" description="Polar residues" evidence="20">
    <location>
        <begin position="196"/>
        <end position="211"/>
    </location>
</feature>
<feature type="transmembrane region" description="Helical" evidence="21">
    <location>
        <begin position="102"/>
        <end position="121"/>
    </location>
</feature>
<evidence type="ECO:0000256" key="18">
    <source>
        <dbReference type="ARBA" id="ARBA00034111"/>
    </source>
</evidence>
<keyword evidence="15" id="KW-0966">Cell projection</keyword>
<reference evidence="22" key="1">
    <citation type="journal article" date="2023" name="Insect Mol. Biol.">
        <title>Genome sequencing provides insights into the evolution of gene families encoding plant cell wall-degrading enzymes in longhorned beetles.</title>
        <authorList>
            <person name="Shin N.R."/>
            <person name="Okamura Y."/>
            <person name="Kirsch R."/>
            <person name="Pauchet Y."/>
        </authorList>
    </citation>
    <scope>NUCLEOTIDE SEQUENCE</scope>
    <source>
        <strain evidence="22">RBIC_L_NR</strain>
    </source>
</reference>
<dbReference type="GO" id="GO:0030672">
    <property type="term" value="C:synaptic vesicle membrane"/>
    <property type="evidence" value="ECO:0007669"/>
    <property type="project" value="UniProtKB-SubCell"/>
</dbReference>
<feature type="transmembrane region" description="Helical" evidence="21">
    <location>
        <begin position="35"/>
        <end position="55"/>
    </location>
</feature>
<keyword evidence="13" id="KW-0406">Ion transport</keyword>
<dbReference type="GO" id="GO:0042734">
    <property type="term" value="C:presynaptic membrane"/>
    <property type="evidence" value="ECO:0007669"/>
    <property type="project" value="UniProtKB-SubCell"/>
</dbReference>
<dbReference type="InterPro" id="IPR019365">
    <property type="entry name" value="TVP18/Ca-channel_flower"/>
</dbReference>
<dbReference type="GO" id="GO:0005262">
    <property type="term" value="F:calcium channel activity"/>
    <property type="evidence" value="ECO:0007669"/>
    <property type="project" value="UniProtKB-KW"/>
</dbReference>
<keyword evidence="5" id="KW-0813">Transport</keyword>
<gene>
    <name evidence="22" type="ORF">NQ314_007211</name>
</gene>
<keyword evidence="10" id="KW-0967">Endosome</keyword>
<keyword evidence="23" id="KW-1185">Reference proteome</keyword>
<evidence type="ECO:0000256" key="10">
    <source>
        <dbReference type="ARBA" id="ARBA00022753"/>
    </source>
</evidence>
<evidence type="ECO:0000256" key="20">
    <source>
        <dbReference type="SAM" id="MobiDB-lite"/>
    </source>
</evidence>
<evidence type="ECO:0000256" key="4">
    <source>
        <dbReference type="ARBA" id="ARBA00016120"/>
    </source>
</evidence>
<evidence type="ECO:0000313" key="22">
    <source>
        <dbReference type="EMBL" id="KAJ8953789.1"/>
    </source>
</evidence>
<organism evidence="22 23">
    <name type="scientific">Rhamnusium bicolor</name>
    <dbReference type="NCBI Taxonomy" id="1586634"/>
    <lineage>
        <taxon>Eukaryota</taxon>
        <taxon>Metazoa</taxon>
        <taxon>Ecdysozoa</taxon>
        <taxon>Arthropoda</taxon>
        <taxon>Hexapoda</taxon>
        <taxon>Insecta</taxon>
        <taxon>Pterygota</taxon>
        <taxon>Neoptera</taxon>
        <taxon>Endopterygota</taxon>
        <taxon>Coleoptera</taxon>
        <taxon>Polyphaga</taxon>
        <taxon>Cucujiformia</taxon>
        <taxon>Chrysomeloidea</taxon>
        <taxon>Cerambycidae</taxon>
        <taxon>Lepturinae</taxon>
        <taxon>Rhagiini</taxon>
        <taxon>Rhamnusium</taxon>
    </lineage>
</organism>
<dbReference type="SMART" id="SM01077">
    <property type="entry name" value="Cg6151-P"/>
    <property type="match status" value="1"/>
</dbReference>
<comment type="similarity">
    <text evidence="3">Belongs to the calcium channel flower family.</text>
</comment>
<keyword evidence="7" id="KW-0254">Endocytosis</keyword>
<evidence type="ECO:0000256" key="13">
    <source>
        <dbReference type="ARBA" id="ARBA00023065"/>
    </source>
</evidence>
<evidence type="ECO:0000256" key="9">
    <source>
        <dbReference type="ARBA" id="ARBA00022692"/>
    </source>
</evidence>